<gene>
    <name evidence="3" type="ORF">MAR_029514</name>
</gene>
<dbReference type="Proteomes" id="UP001164746">
    <property type="component" value="Chromosome 2"/>
</dbReference>
<name>A0ABY7DGK4_MYAAR</name>
<reference evidence="3" key="1">
    <citation type="submission" date="2022-11" db="EMBL/GenBank/DDBJ databases">
        <title>Centuries of genome instability and evolution in soft-shell clam transmissible cancer (bioRxiv).</title>
        <authorList>
            <person name="Hart S.F.M."/>
            <person name="Yonemitsu M.A."/>
            <person name="Giersch R.M."/>
            <person name="Beal B.F."/>
            <person name="Arriagada G."/>
            <person name="Davis B.W."/>
            <person name="Ostrander E.A."/>
            <person name="Goff S.P."/>
            <person name="Metzger M.J."/>
        </authorList>
    </citation>
    <scope>NUCLEOTIDE SEQUENCE</scope>
    <source>
        <strain evidence="3">MELC-2E11</strain>
        <tissue evidence="3">Siphon/mantle</tissue>
    </source>
</reference>
<proteinExistence type="predicted"/>
<dbReference type="EMBL" id="CP111013">
    <property type="protein sequence ID" value="WAQ96824.1"/>
    <property type="molecule type" value="Genomic_DNA"/>
</dbReference>
<sequence>MVLYLPEMYLFIVFNLLLQLSSGFSRWLNLNKGGDASAVTSTELVSLGHFACGATNAHISAMSSTVYSYASSYIGKLTSCDEIQMTAFTNHAITAFGALSTWDDSVISTVGNMIGGLSDSELSTLTESQIATISPEAVSLIPASSFVGFTPDQLSGFSVAQAQSTTSAQHAGLSQAQLDALISAGATVESSGGGKAELSTTLALTLIIAIHIC</sequence>
<protein>
    <submittedName>
        <fullName evidence="3">STRC-like protein</fullName>
    </submittedName>
</protein>
<dbReference type="PANTHER" id="PTHR23412:SF17">
    <property type="entry name" value="OTOANCORIN"/>
    <property type="match status" value="1"/>
</dbReference>
<organism evidence="3 4">
    <name type="scientific">Mya arenaria</name>
    <name type="common">Soft-shell clam</name>
    <dbReference type="NCBI Taxonomy" id="6604"/>
    <lineage>
        <taxon>Eukaryota</taxon>
        <taxon>Metazoa</taxon>
        <taxon>Spiralia</taxon>
        <taxon>Lophotrochozoa</taxon>
        <taxon>Mollusca</taxon>
        <taxon>Bivalvia</taxon>
        <taxon>Autobranchia</taxon>
        <taxon>Heteroconchia</taxon>
        <taxon>Euheterodonta</taxon>
        <taxon>Imparidentia</taxon>
        <taxon>Neoheterodontei</taxon>
        <taxon>Myida</taxon>
        <taxon>Myoidea</taxon>
        <taxon>Myidae</taxon>
        <taxon>Mya</taxon>
    </lineage>
</organism>
<evidence type="ECO:0000313" key="3">
    <source>
        <dbReference type="EMBL" id="WAQ96824.1"/>
    </source>
</evidence>
<keyword evidence="1" id="KW-0732">Signal</keyword>
<evidence type="ECO:0000256" key="2">
    <source>
        <dbReference type="ARBA" id="ARBA00023180"/>
    </source>
</evidence>
<dbReference type="PANTHER" id="PTHR23412">
    <property type="entry name" value="STEREOCILIN RELATED"/>
    <property type="match status" value="1"/>
</dbReference>
<keyword evidence="2" id="KW-0325">Glycoprotein</keyword>
<dbReference type="InterPro" id="IPR026664">
    <property type="entry name" value="Stereocilin-rel"/>
</dbReference>
<keyword evidence="4" id="KW-1185">Reference proteome</keyword>
<evidence type="ECO:0000313" key="4">
    <source>
        <dbReference type="Proteomes" id="UP001164746"/>
    </source>
</evidence>
<accession>A0ABY7DGK4</accession>
<evidence type="ECO:0000256" key="1">
    <source>
        <dbReference type="ARBA" id="ARBA00022729"/>
    </source>
</evidence>